<evidence type="ECO:0000313" key="1">
    <source>
        <dbReference type="EMBL" id="MFD1042571.1"/>
    </source>
</evidence>
<dbReference type="RefSeq" id="WP_162376116.1">
    <property type="nucleotide sequence ID" value="NZ_JBHTKN010000005.1"/>
</dbReference>
<name>A0ABW3LVT5_9GAMM</name>
<dbReference type="EMBL" id="JBHTKN010000005">
    <property type="protein sequence ID" value="MFD1042571.1"/>
    <property type="molecule type" value="Genomic_DNA"/>
</dbReference>
<reference evidence="2" key="1">
    <citation type="journal article" date="2019" name="Int. J. Syst. Evol. Microbiol.">
        <title>The Global Catalogue of Microorganisms (GCM) 10K type strain sequencing project: providing services to taxonomists for standard genome sequencing and annotation.</title>
        <authorList>
            <consortium name="The Broad Institute Genomics Platform"/>
            <consortium name="The Broad Institute Genome Sequencing Center for Infectious Disease"/>
            <person name="Wu L."/>
            <person name="Ma J."/>
        </authorList>
    </citation>
    <scope>NUCLEOTIDE SEQUENCE [LARGE SCALE GENOMIC DNA]</scope>
    <source>
        <strain evidence="2">CCUG 55854</strain>
    </source>
</reference>
<evidence type="ECO:0008006" key="3">
    <source>
        <dbReference type="Google" id="ProtNLM"/>
    </source>
</evidence>
<sequence>MDNTTAKVILSNLRERIEIGSDGKYRLAGLITLKELEALDHFINEVAPEPIAPTRRLDPTAAEANEQPQKFKPDPAQPVAPEIHLNLSTLSLPDSNADYRVCLDFGTAMSKATFVHDDDDDDLEDIKVLKLGVPGDQENIDEYMLVSSVLIDADGVLWFGQKAVEQSQKVTEGDHLRMDNIKRALSEGNLGEVLDSRFNPTSYLLTYEDIVLAYLSFFTWAVNYAVLHDVDAAEVAPNFKRRFAMPCFPRVNARLVEAKLKQLLGEAQVLADTFGDDLHQGLPLESFLAALKSLRSEKRNYPFIDGSVTEPLGVAGSLLSWRGSHDSLALVVDIGAGTSDFSLYRLHVTENEDGSFKSVAGEVDGTAHGITEAGNHLDNILKAYTLSKAKVNAQHPRYINIIHALDRDIRHYKEVLFNRGSALVVLYTNDAVDVSLDDFLQLDAVKAFGDSLRSELVKTMQDAHPDWVHWVRANPSRYLTIVLTGGGAALPMAKKLAEGTITAHGITIPVVPAKAFPSWLEKDYPDLETPYSRIAVSLGGARKNIIHPMQRPLTATGNGIGGYTLERFPSRGN</sequence>
<accession>A0ABW3LVT5</accession>
<dbReference type="Gene3D" id="3.30.420.40">
    <property type="match status" value="1"/>
</dbReference>
<gene>
    <name evidence="1" type="ORF">ACFQ2N_09460</name>
</gene>
<evidence type="ECO:0000313" key="2">
    <source>
        <dbReference type="Proteomes" id="UP001597033"/>
    </source>
</evidence>
<comment type="caution">
    <text evidence="1">The sequence shown here is derived from an EMBL/GenBank/DDBJ whole genome shotgun (WGS) entry which is preliminary data.</text>
</comment>
<protein>
    <recommendedName>
        <fullName evidence="3">Molecular chaperone</fullName>
    </recommendedName>
</protein>
<dbReference type="InterPro" id="IPR043129">
    <property type="entry name" value="ATPase_NBD"/>
</dbReference>
<dbReference type="SUPFAM" id="SSF53067">
    <property type="entry name" value="Actin-like ATPase domain"/>
    <property type="match status" value="1"/>
</dbReference>
<proteinExistence type="predicted"/>
<organism evidence="1 2">
    <name type="scientific">Pseudoxanthomonas kaohsiungensis</name>
    <dbReference type="NCBI Taxonomy" id="283923"/>
    <lineage>
        <taxon>Bacteria</taxon>
        <taxon>Pseudomonadati</taxon>
        <taxon>Pseudomonadota</taxon>
        <taxon>Gammaproteobacteria</taxon>
        <taxon>Lysobacterales</taxon>
        <taxon>Lysobacteraceae</taxon>
        <taxon>Pseudoxanthomonas</taxon>
    </lineage>
</organism>
<dbReference type="Proteomes" id="UP001597033">
    <property type="component" value="Unassembled WGS sequence"/>
</dbReference>
<dbReference type="Gene3D" id="3.90.640.10">
    <property type="entry name" value="Actin, Chain A, domain 4"/>
    <property type="match status" value="1"/>
</dbReference>
<keyword evidence="2" id="KW-1185">Reference proteome</keyword>